<keyword evidence="5 6" id="KW-0449">Lipoprotein</keyword>
<dbReference type="Proteomes" id="UP000324574">
    <property type="component" value="Unassembled WGS sequence"/>
</dbReference>
<dbReference type="Pfam" id="PF03180">
    <property type="entry name" value="Lipoprotein_9"/>
    <property type="match status" value="1"/>
</dbReference>
<gene>
    <name evidence="9" type="ORF">EPJ70_09885</name>
    <name evidence="8" type="ORF">EPJ71_06350</name>
</gene>
<evidence type="ECO:0000256" key="7">
    <source>
        <dbReference type="PIRSR" id="PIRSR002854-1"/>
    </source>
</evidence>
<dbReference type="Proteomes" id="UP000322659">
    <property type="component" value="Unassembled WGS sequence"/>
</dbReference>
<evidence type="ECO:0000313" key="10">
    <source>
        <dbReference type="Proteomes" id="UP000322659"/>
    </source>
</evidence>
<reference evidence="10 11" key="1">
    <citation type="journal article" date="1992" name="Lakartidningen">
        <title>[Penicillin V and not amoxicillin is the first choice preparation in acute otitis].</title>
        <authorList>
            <person name="Kamme C."/>
            <person name="Lundgren K."/>
            <person name="Prellner K."/>
        </authorList>
    </citation>
    <scope>NUCLEOTIDE SEQUENCE [LARGE SCALE GENOMIC DNA]</scope>
    <source>
        <strain evidence="9 11">PC3714II</strain>
        <strain evidence="8 10">PC5099IV</strain>
    </source>
</reference>
<feature type="lipid moiety-binding region" description="S-diacylglycerol cysteine" evidence="7">
    <location>
        <position position="25"/>
    </location>
</feature>
<dbReference type="PIRSF" id="PIRSF002854">
    <property type="entry name" value="MetQ"/>
    <property type="match status" value="1"/>
</dbReference>
<evidence type="ECO:0000256" key="4">
    <source>
        <dbReference type="ARBA" id="ARBA00023139"/>
    </source>
</evidence>
<evidence type="ECO:0000313" key="8">
    <source>
        <dbReference type="EMBL" id="TXJ32535.1"/>
    </source>
</evidence>
<dbReference type="PANTHER" id="PTHR30429:SF3">
    <property type="entry name" value="LIPOPROTEIN"/>
    <property type="match status" value="1"/>
</dbReference>
<dbReference type="PANTHER" id="PTHR30429">
    <property type="entry name" value="D-METHIONINE-BINDING LIPOPROTEIN METQ"/>
    <property type="match status" value="1"/>
</dbReference>
<accession>A0A5C8CR24</accession>
<dbReference type="SUPFAM" id="SSF53850">
    <property type="entry name" value="Periplasmic binding protein-like II"/>
    <property type="match status" value="1"/>
</dbReference>
<protein>
    <recommendedName>
        <fullName evidence="6">Lipoprotein</fullName>
    </recommendedName>
</protein>
<reference evidence="9" key="2">
    <citation type="submission" date="2019-01" db="EMBL/GenBank/DDBJ databases">
        <authorList>
            <person name="Thorell K."/>
        </authorList>
    </citation>
    <scope>NUCLEOTIDE SEQUENCE</scope>
    <source>
        <strain evidence="9">PC3714II</strain>
        <strain evidence="8">PC5099IV</strain>
    </source>
</reference>
<keyword evidence="3" id="KW-0472">Membrane</keyword>
<evidence type="ECO:0000256" key="2">
    <source>
        <dbReference type="ARBA" id="ARBA00022729"/>
    </source>
</evidence>
<dbReference type="Gene3D" id="3.40.190.10">
    <property type="entry name" value="Periplasmic binding protein-like II"/>
    <property type="match status" value="2"/>
</dbReference>
<dbReference type="AlphaFoldDB" id="A0A5C8CR24"/>
<keyword evidence="2" id="KW-0732">Signal</keyword>
<sequence length="276" mass="30307">MKNNFLKILIILTIALLGVFALISCEKSSNKENNVVRVGFYTDSEYQIWNPVVSNLAKEGITVELVSFANTRMPNQALNNGDIDLNAFQHHAYLNDEVSNLGYDIVAIADTYISAMNIYSKNISNVSELKKGDKVAIPNDPSNEGRALKVLEAAGLIKVKPEVGDLPSISDIIENPLGLNILAVEIGSVPSYLPEVACAVINAHVAIDFGLNPGSDYIFQDNPSIYSGNAFVNLIAARTEDKDKEIYKKIIKAYQSEAVEEIYANNFKGSYLPTWK</sequence>
<evidence type="ECO:0000256" key="6">
    <source>
        <dbReference type="PIRNR" id="PIRNR002854"/>
    </source>
</evidence>
<dbReference type="EMBL" id="SAXZ01000011">
    <property type="protein sequence ID" value="TXJ32535.1"/>
    <property type="molecule type" value="Genomic_DNA"/>
</dbReference>
<comment type="similarity">
    <text evidence="6">Belongs to the nlpA lipoprotein family.</text>
</comment>
<organism evidence="9 11">
    <name type="scientific">Brachyspira aalborgi</name>
    <dbReference type="NCBI Taxonomy" id="29522"/>
    <lineage>
        <taxon>Bacteria</taxon>
        <taxon>Pseudomonadati</taxon>
        <taxon>Spirochaetota</taxon>
        <taxon>Spirochaetia</taxon>
        <taxon>Brachyspirales</taxon>
        <taxon>Brachyspiraceae</taxon>
        <taxon>Brachyspira</taxon>
    </lineage>
</organism>
<comment type="subcellular location">
    <subcellularLocation>
        <location evidence="1">Membrane</location>
        <topology evidence="1">Lipid-anchor</topology>
    </subcellularLocation>
</comment>
<evidence type="ECO:0000256" key="5">
    <source>
        <dbReference type="ARBA" id="ARBA00023288"/>
    </source>
</evidence>
<dbReference type="PROSITE" id="PS51257">
    <property type="entry name" value="PROKAR_LIPOPROTEIN"/>
    <property type="match status" value="1"/>
</dbReference>
<keyword evidence="4" id="KW-0564">Palmitate</keyword>
<evidence type="ECO:0000256" key="1">
    <source>
        <dbReference type="ARBA" id="ARBA00004635"/>
    </source>
</evidence>
<evidence type="ECO:0000256" key="3">
    <source>
        <dbReference type="ARBA" id="ARBA00023136"/>
    </source>
</evidence>
<dbReference type="RefSeq" id="WP_021957554.1">
    <property type="nucleotide sequence ID" value="NZ_SAXV01000023.1"/>
</dbReference>
<proteinExistence type="inferred from homology"/>
<dbReference type="EMBL" id="SAYG01000010">
    <property type="protein sequence ID" value="TXJ43830.1"/>
    <property type="molecule type" value="Genomic_DNA"/>
</dbReference>
<evidence type="ECO:0000313" key="9">
    <source>
        <dbReference type="EMBL" id="TXJ43830.1"/>
    </source>
</evidence>
<dbReference type="GO" id="GO:0016020">
    <property type="term" value="C:membrane"/>
    <property type="evidence" value="ECO:0007669"/>
    <property type="project" value="UniProtKB-SubCell"/>
</dbReference>
<comment type="caution">
    <text evidence="9">The sequence shown here is derived from an EMBL/GenBank/DDBJ whole genome shotgun (WGS) entry which is preliminary data.</text>
</comment>
<keyword evidence="10" id="KW-1185">Reference proteome</keyword>
<name>A0A5C8CR24_9SPIR</name>
<evidence type="ECO:0000313" key="11">
    <source>
        <dbReference type="Proteomes" id="UP000324574"/>
    </source>
</evidence>
<dbReference type="InterPro" id="IPR004872">
    <property type="entry name" value="Lipoprotein_NlpA"/>
</dbReference>